<evidence type="ECO:0000256" key="5">
    <source>
        <dbReference type="ARBA" id="ARBA00022519"/>
    </source>
</evidence>
<dbReference type="PANTHER" id="PTHR30413:SF8">
    <property type="entry name" value="TRANSPORT PERMEASE PROTEIN"/>
    <property type="match status" value="1"/>
</dbReference>
<dbReference type="OrthoDB" id="9786910at2"/>
<dbReference type="InterPro" id="IPR047817">
    <property type="entry name" value="ABC2_TM_bact-type"/>
</dbReference>
<evidence type="ECO:0000256" key="4">
    <source>
        <dbReference type="ARBA" id="ARBA00022475"/>
    </source>
</evidence>
<evidence type="ECO:0000313" key="11">
    <source>
        <dbReference type="EMBL" id="SOC78581.1"/>
    </source>
</evidence>
<dbReference type="AlphaFoldDB" id="A0A285WZP0"/>
<dbReference type="RefSeq" id="WP_097054396.1">
    <property type="nucleotide sequence ID" value="NZ_OCMF01000001.1"/>
</dbReference>
<feature type="transmembrane region" description="Helical" evidence="9">
    <location>
        <begin position="164"/>
        <end position="185"/>
    </location>
</feature>
<dbReference type="GO" id="GO:0043190">
    <property type="term" value="C:ATP-binding cassette (ABC) transporter complex"/>
    <property type="evidence" value="ECO:0007669"/>
    <property type="project" value="InterPro"/>
</dbReference>
<comment type="similarity">
    <text evidence="2 9">Belongs to the ABC-2 integral membrane protein family.</text>
</comment>
<feature type="transmembrane region" description="Helical" evidence="9">
    <location>
        <begin position="53"/>
        <end position="74"/>
    </location>
</feature>
<keyword evidence="7 9" id="KW-1133">Transmembrane helix</keyword>
<keyword evidence="12" id="KW-1185">Reference proteome</keyword>
<dbReference type="EMBL" id="OCMF01000001">
    <property type="protein sequence ID" value="SOC78581.1"/>
    <property type="molecule type" value="Genomic_DNA"/>
</dbReference>
<dbReference type="InterPro" id="IPR013525">
    <property type="entry name" value="ABC2_TM"/>
</dbReference>
<evidence type="ECO:0000259" key="10">
    <source>
        <dbReference type="PROSITE" id="PS51012"/>
    </source>
</evidence>
<sequence>MGKVSNQVHYRITPKRKLLDLNFPEIWKYRDLLFLFVRRDIITVYKQTILGPLWYLIQPLLTALTFTLVFNNIAEIPTGKVPPFLFNLVGITAWNYFSQCLTGTSNIFRANAEIFGKVYFPRIITPIASVITMLFKFGIQLGIVIVVYIFLLSGGFHIHPNLKLFLLPVYILIMALSGLGLGLIVSSVTIKYRDFGFLVGFAVSLLLYISAVPYPLKEVENKIPEYAWIVNYNPLAHVMEGFRYIILNTGTFNWAWFVFSFVFSIILFLTGLVLFNRSEKIFIDTV</sequence>
<evidence type="ECO:0000256" key="1">
    <source>
        <dbReference type="ARBA" id="ARBA00004429"/>
    </source>
</evidence>
<evidence type="ECO:0000256" key="9">
    <source>
        <dbReference type="RuleBase" id="RU361157"/>
    </source>
</evidence>
<keyword evidence="6 9" id="KW-0812">Transmembrane</keyword>
<evidence type="ECO:0000256" key="6">
    <source>
        <dbReference type="ARBA" id="ARBA00022692"/>
    </source>
</evidence>
<keyword evidence="4 9" id="KW-1003">Cell membrane</keyword>
<proteinExistence type="inferred from homology"/>
<evidence type="ECO:0000256" key="2">
    <source>
        <dbReference type="ARBA" id="ARBA00007783"/>
    </source>
</evidence>
<evidence type="ECO:0000256" key="7">
    <source>
        <dbReference type="ARBA" id="ARBA00022989"/>
    </source>
</evidence>
<evidence type="ECO:0000256" key="3">
    <source>
        <dbReference type="ARBA" id="ARBA00022448"/>
    </source>
</evidence>
<reference evidence="12" key="1">
    <citation type="submission" date="2017-09" db="EMBL/GenBank/DDBJ databases">
        <authorList>
            <person name="Varghese N."/>
            <person name="Submissions S."/>
        </authorList>
    </citation>
    <scope>NUCLEOTIDE SEQUENCE [LARGE SCALE GENOMIC DNA]</scope>
    <source>
        <strain evidence="12">CGMCC 1.12641</strain>
    </source>
</reference>
<keyword evidence="3 9" id="KW-0813">Transport</keyword>
<accession>A0A285WZP0</accession>
<evidence type="ECO:0000256" key="8">
    <source>
        <dbReference type="ARBA" id="ARBA00023136"/>
    </source>
</evidence>
<dbReference type="GO" id="GO:0015920">
    <property type="term" value="P:lipopolysaccharide transport"/>
    <property type="evidence" value="ECO:0007669"/>
    <property type="project" value="TreeGrafter"/>
</dbReference>
<comment type="subcellular location">
    <subcellularLocation>
        <location evidence="1">Cell inner membrane</location>
        <topology evidence="1">Multi-pass membrane protein</topology>
    </subcellularLocation>
    <subcellularLocation>
        <location evidence="9">Cell membrane</location>
        <topology evidence="9">Multi-pass membrane protein</topology>
    </subcellularLocation>
</comment>
<feature type="transmembrane region" description="Helical" evidence="9">
    <location>
        <begin position="127"/>
        <end position="152"/>
    </location>
</feature>
<dbReference type="Pfam" id="PF01061">
    <property type="entry name" value="ABC2_membrane"/>
    <property type="match status" value="1"/>
</dbReference>
<feature type="domain" description="ABC transmembrane type-2" evidence="10">
    <location>
        <begin position="50"/>
        <end position="278"/>
    </location>
</feature>
<dbReference type="PANTHER" id="PTHR30413">
    <property type="entry name" value="INNER MEMBRANE TRANSPORT PERMEASE"/>
    <property type="match status" value="1"/>
</dbReference>
<dbReference type="PRINTS" id="PR00164">
    <property type="entry name" value="ABC2TRNSPORT"/>
</dbReference>
<dbReference type="PROSITE" id="PS51012">
    <property type="entry name" value="ABC_TM2"/>
    <property type="match status" value="1"/>
</dbReference>
<dbReference type="InterPro" id="IPR000412">
    <property type="entry name" value="ABC_2_transport"/>
</dbReference>
<keyword evidence="8 9" id="KW-0472">Membrane</keyword>
<dbReference type="Proteomes" id="UP000219193">
    <property type="component" value="Unassembled WGS sequence"/>
</dbReference>
<comment type="caution">
    <text evidence="9">Lacks conserved residue(s) required for the propagation of feature annotation.</text>
</comment>
<protein>
    <recommendedName>
        <fullName evidence="9">Transport permease protein</fullName>
    </recommendedName>
</protein>
<gene>
    <name evidence="11" type="ORF">SAMN06296241_0091</name>
</gene>
<evidence type="ECO:0000313" key="12">
    <source>
        <dbReference type="Proteomes" id="UP000219193"/>
    </source>
</evidence>
<dbReference type="GO" id="GO:0140359">
    <property type="term" value="F:ABC-type transporter activity"/>
    <property type="evidence" value="ECO:0007669"/>
    <property type="project" value="InterPro"/>
</dbReference>
<name>A0A285WZP0_9FLAO</name>
<organism evidence="11 12">
    <name type="scientific">Salinimicrobium sediminis</name>
    <dbReference type="NCBI Taxonomy" id="1343891"/>
    <lineage>
        <taxon>Bacteria</taxon>
        <taxon>Pseudomonadati</taxon>
        <taxon>Bacteroidota</taxon>
        <taxon>Flavobacteriia</taxon>
        <taxon>Flavobacteriales</taxon>
        <taxon>Flavobacteriaceae</taxon>
        <taxon>Salinimicrobium</taxon>
    </lineage>
</organism>
<feature type="transmembrane region" description="Helical" evidence="9">
    <location>
        <begin position="254"/>
        <end position="275"/>
    </location>
</feature>
<keyword evidence="5" id="KW-0997">Cell inner membrane</keyword>
<feature type="transmembrane region" description="Helical" evidence="9">
    <location>
        <begin position="197"/>
        <end position="216"/>
    </location>
</feature>